<evidence type="ECO:0000313" key="9">
    <source>
        <dbReference type="EMBL" id="KAJ2802521.1"/>
    </source>
</evidence>
<reference evidence="9" key="1">
    <citation type="submission" date="2022-07" db="EMBL/GenBank/DDBJ databases">
        <title>Phylogenomic reconstructions and comparative analyses of Kickxellomycotina fungi.</title>
        <authorList>
            <person name="Reynolds N.K."/>
            <person name="Stajich J.E."/>
            <person name="Barry K."/>
            <person name="Grigoriev I.V."/>
            <person name="Crous P."/>
            <person name="Smith M.E."/>
        </authorList>
    </citation>
    <scope>NUCLEOTIDE SEQUENCE</scope>
    <source>
        <strain evidence="9">NRRL 1565</strain>
    </source>
</reference>
<keyword evidence="3" id="KW-0637">Prenyltransferase</keyword>
<feature type="domain" description="Prenyltransferase alpha-alpha toroid" evidence="8">
    <location>
        <begin position="6"/>
        <end position="321"/>
    </location>
</feature>
<evidence type="ECO:0000256" key="7">
    <source>
        <dbReference type="ARBA" id="ARBA00022833"/>
    </source>
</evidence>
<dbReference type="Pfam" id="PF00432">
    <property type="entry name" value="Prenyltrans"/>
    <property type="match status" value="1"/>
</dbReference>
<dbReference type="Proteomes" id="UP001140094">
    <property type="component" value="Unassembled WGS sequence"/>
</dbReference>
<protein>
    <submittedName>
        <fullName evidence="9">Geranylgeranyl transferase type-1 subunit beta</fullName>
        <ecNumber evidence="9">2.5.1.59</ecNumber>
    </submittedName>
</protein>
<evidence type="ECO:0000259" key="8">
    <source>
        <dbReference type="Pfam" id="PF00432"/>
    </source>
</evidence>
<evidence type="ECO:0000256" key="2">
    <source>
        <dbReference type="ARBA" id="ARBA00010497"/>
    </source>
</evidence>
<keyword evidence="10" id="KW-1185">Reference proteome</keyword>
<keyword evidence="7" id="KW-0862">Zinc</keyword>
<dbReference type="EC" id="2.5.1.59" evidence="9"/>
<dbReference type="EMBL" id="JANBUO010000650">
    <property type="protein sequence ID" value="KAJ2802521.1"/>
    <property type="molecule type" value="Genomic_DNA"/>
</dbReference>
<evidence type="ECO:0000256" key="3">
    <source>
        <dbReference type="ARBA" id="ARBA00022602"/>
    </source>
</evidence>
<evidence type="ECO:0000256" key="6">
    <source>
        <dbReference type="ARBA" id="ARBA00022737"/>
    </source>
</evidence>
<comment type="caution">
    <text evidence="9">The sequence shown here is derived from an EMBL/GenBank/DDBJ whole genome shotgun (WGS) entry which is preliminary data.</text>
</comment>
<dbReference type="GO" id="GO:0046872">
    <property type="term" value="F:metal ion binding"/>
    <property type="evidence" value="ECO:0007669"/>
    <property type="project" value="UniProtKB-KW"/>
</dbReference>
<keyword evidence="5" id="KW-0479">Metal-binding</keyword>
<name>A0A9W8HWH2_9FUNG</name>
<dbReference type="InterPro" id="IPR045089">
    <property type="entry name" value="PGGT1B-like"/>
</dbReference>
<dbReference type="OrthoDB" id="24893at2759"/>
<dbReference type="SUPFAM" id="SSF48239">
    <property type="entry name" value="Terpenoid cyclases/Protein prenyltransferases"/>
    <property type="match status" value="1"/>
</dbReference>
<organism evidence="9 10">
    <name type="scientific">Coemansia guatemalensis</name>
    <dbReference type="NCBI Taxonomy" id="2761395"/>
    <lineage>
        <taxon>Eukaryota</taxon>
        <taxon>Fungi</taxon>
        <taxon>Fungi incertae sedis</taxon>
        <taxon>Zoopagomycota</taxon>
        <taxon>Kickxellomycotina</taxon>
        <taxon>Kickxellomycetes</taxon>
        <taxon>Kickxellales</taxon>
        <taxon>Kickxellaceae</taxon>
        <taxon>Coemansia</taxon>
    </lineage>
</organism>
<evidence type="ECO:0000256" key="4">
    <source>
        <dbReference type="ARBA" id="ARBA00022679"/>
    </source>
</evidence>
<keyword evidence="6" id="KW-0677">Repeat</keyword>
<comment type="cofactor">
    <cofactor evidence="1">
        <name>Zn(2+)</name>
        <dbReference type="ChEBI" id="CHEBI:29105"/>
    </cofactor>
</comment>
<evidence type="ECO:0000313" key="10">
    <source>
        <dbReference type="Proteomes" id="UP001140094"/>
    </source>
</evidence>
<dbReference type="GO" id="GO:0005953">
    <property type="term" value="C:CAAX-protein geranylgeranyltransferase complex"/>
    <property type="evidence" value="ECO:0007669"/>
    <property type="project" value="TreeGrafter"/>
</dbReference>
<keyword evidence="4 9" id="KW-0808">Transferase</keyword>
<dbReference type="InterPro" id="IPR001330">
    <property type="entry name" value="Prenyltrans"/>
</dbReference>
<evidence type="ECO:0000256" key="5">
    <source>
        <dbReference type="ARBA" id="ARBA00022723"/>
    </source>
</evidence>
<proteinExistence type="inferred from homology"/>
<dbReference type="PANTHER" id="PTHR11774:SF4">
    <property type="entry name" value="GERANYLGERANYL TRANSFERASE TYPE-1 SUBUNIT BETA"/>
    <property type="match status" value="1"/>
</dbReference>
<sequence length="347" mass="37621">MATAELAVDAHVRYFRHCLNMLPAETISLDATRMTIAQLSLVGLAALSRLEESVPAGQRKDMIEWIYAQQIPSGRAEYRGFRGGSLFGPHDACNYPAANCGNVAATYSALCALLLLGDDLARVDRAATIAGIRRLQQKSGTFAPHPGTTERDPRFIYCACAVSAILDDWSGVDIDAATQYILSCCSYDGGISQIPFQESHGGLLYCCVASLALMGRLDALPDRHRTLQWALFRQCGGGYQGRINKAPDVCYSFWVGASVSLLGGQELVDAPALVSFIQSCETDIGGLSKWPGYRPDPLHSALGIVGFSLCRPDVLPRMSPELLLPKTVVERLLHLGFRRSHKLCADA</sequence>
<accession>A0A9W8HWH2</accession>
<comment type="similarity">
    <text evidence="2">Belongs to the protein prenyltransferase subunit beta family.</text>
</comment>
<dbReference type="InterPro" id="IPR008930">
    <property type="entry name" value="Terpenoid_cyclase/PrenylTrfase"/>
</dbReference>
<dbReference type="PANTHER" id="PTHR11774">
    <property type="entry name" value="GERANYLGERANYL TRANSFERASE TYPE BETA SUBUNIT"/>
    <property type="match status" value="1"/>
</dbReference>
<gene>
    <name evidence="9" type="primary">PGGT1B</name>
    <name evidence="9" type="ORF">H4R20_003244</name>
</gene>
<dbReference type="Gene3D" id="1.50.10.20">
    <property type="match status" value="1"/>
</dbReference>
<dbReference type="GO" id="GO:0004662">
    <property type="term" value="F:CAAX-protein geranylgeranyltransferase activity"/>
    <property type="evidence" value="ECO:0007669"/>
    <property type="project" value="UniProtKB-EC"/>
</dbReference>
<evidence type="ECO:0000256" key="1">
    <source>
        <dbReference type="ARBA" id="ARBA00001947"/>
    </source>
</evidence>
<dbReference type="AlphaFoldDB" id="A0A9W8HWH2"/>